<accession>A0A915C0G8</accession>
<dbReference type="PANTHER" id="PTHR10663">
    <property type="entry name" value="GUANYL-NUCLEOTIDE EXCHANGE FACTOR"/>
    <property type="match status" value="1"/>
</dbReference>
<feature type="compositionally biased region" description="Polar residues" evidence="5">
    <location>
        <begin position="1409"/>
        <end position="1418"/>
    </location>
</feature>
<dbReference type="Gene3D" id="1.10.1000.11">
    <property type="entry name" value="Arf Nucleotide-binding Site Opener,domain 2"/>
    <property type="match status" value="1"/>
</dbReference>
<dbReference type="InterPro" id="IPR035999">
    <property type="entry name" value="Sec7_dom_sf"/>
</dbReference>
<evidence type="ECO:0000256" key="2">
    <source>
        <dbReference type="ARBA" id="ARBA00004399"/>
    </source>
</evidence>
<feature type="region of interest" description="Disordered" evidence="5">
    <location>
        <begin position="386"/>
        <end position="410"/>
    </location>
</feature>
<feature type="region of interest" description="Disordered" evidence="5">
    <location>
        <begin position="224"/>
        <end position="313"/>
    </location>
</feature>
<feature type="compositionally biased region" description="Basic and acidic residues" evidence="5">
    <location>
        <begin position="279"/>
        <end position="289"/>
    </location>
</feature>
<keyword evidence="4" id="KW-0333">Golgi apparatus</keyword>
<evidence type="ECO:0000256" key="1">
    <source>
        <dbReference type="ARBA" id="ARBA00004222"/>
    </source>
</evidence>
<dbReference type="InterPro" id="IPR032691">
    <property type="entry name" value="Mon2/Sec7/BIG1-like_HUS"/>
</dbReference>
<reference evidence="8" key="1">
    <citation type="submission" date="2022-11" db="UniProtKB">
        <authorList>
            <consortium name="WormBaseParasite"/>
        </authorList>
    </citation>
    <scope>IDENTIFICATION</scope>
</reference>
<dbReference type="SUPFAM" id="SSF48371">
    <property type="entry name" value="ARM repeat"/>
    <property type="match status" value="1"/>
</dbReference>
<feature type="compositionally biased region" description="Basic and acidic residues" evidence="5">
    <location>
        <begin position="257"/>
        <end position="267"/>
    </location>
</feature>
<protein>
    <submittedName>
        <fullName evidence="8">SEC7 domain-containing protein</fullName>
    </submittedName>
</protein>
<feature type="compositionally biased region" description="Basic residues" evidence="5">
    <location>
        <begin position="1579"/>
        <end position="1588"/>
    </location>
</feature>
<dbReference type="GO" id="GO:0032012">
    <property type="term" value="P:regulation of ARF protein signal transduction"/>
    <property type="evidence" value="ECO:0007669"/>
    <property type="project" value="InterPro"/>
</dbReference>
<dbReference type="InterPro" id="IPR023394">
    <property type="entry name" value="Sec7_C_sf"/>
</dbReference>
<organism evidence="7 8">
    <name type="scientific">Parascaris univalens</name>
    <name type="common">Nematode worm</name>
    <dbReference type="NCBI Taxonomy" id="6257"/>
    <lineage>
        <taxon>Eukaryota</taxon>
        <taxon>Metazoa</taxon>
        <taxon>Ecdysozoa</taxon>
        <taxon>Nematoda</taxon>
        <taxon>Chromadorea</taxon>
        <taxon>Rhabditida</taxon>
        <taxon>Spirurina</taxon>
        <taxon>Ascaridomorpha</taxon>
        <taxon>Ascaridoidea</taxon>
        <taxon>Ascarididae</taxon>
        <taxon>Parascaris</taxon>
    </lineage>
</organism>
<dbReference type="SMART" id="SM00222">
    <property type="entry name" value="Sec7"/>
    <property type="match status" value="1"/>
</dbReference>
<feature type="compositionally biased region" description="Basic and acidic residues" evidence="5">
    <location>
        <begin position="299"/>
        <end position="313"/>
    </location>
</feature>
<dbReference type="Pfam" id="PF12783">
    <property type="entry name" value="Sec7-like_HUS"/>
    <property type="match status" value="1"/>
</dbReference>
<dbReference type="SUPFAM" id="SSF48425">
    <property type="entry name" value="Sec7 domain"/>
    <property type="match status" value="1"/>
</dbReference>
<comment type="subcellular location">
    <subcellularLocation>
        <location evidence="2">Endoplasmic reticulum-Golgi intermediate compartment</location>
    </subcellularLocation>
    <subcellularLocation>
        <location evidence="1">Golgi apparatus</location>
        <location evidence="1">cis-Golgi network</location>
    </subcellularLocation>
</comment>
<dbReference type="Gene3D" id="1.10.220.20">
    <property type="match status" value="1"/>
</dbReference>
<dbReference type="PANTHER" id="PTHR10663:SF388">
    <property type="entry name" value="GOLGI-SPECIFIC BREFELDIN A-RESISTANCE GUANINE NUCLEOTIDE EXCHANGE FACTOR 1"/>
    <property type="match status" value="1"/>
</dbReference>
<keyword evidence="3" id="KW-0813">Transport</keyword>
<evidence type="ECO:0000256" key="3">
    <source>
        <dbReference type="ARBA" id="ARBA00022448"/>
    </source>
</evidence>
<dbReference type="GO" id="GO:0016197">
    <property type="term" value="P:endosomal transport"/>
    <property type="evidence" value="ECO:0007669"/>
    <property type="project" value="UniProtKB-ARBA"/>
</dbReference>
<dbReference type="GO" id="GO:0010256">
    <property type="term" value="P:endomembrane system organization"/>
    <property type="evidence" value="ECO:0007669"/>
    <property type="project" value="UniProtKB-ARBA"/>
</dbReference>
<feature type="compositionally biased region" description="Polar residues" evidence="5">
    <location>
        <begin position="2144"/>
        <end position="2158"/>
    </location>
</feature>
<keyword evidence="7" id="KW-1185">Reference proteome</keyword>
<evidence type="ECO:0000313" key="7">
    <source>
        <dbReference type="Proteomes" id="UP000887569"/>
    </source>
</evidence>
<dbReference type="GO" id="GO:0005793">
    <property type="term" value="C:endoplasmic reticulum-Golgi intermediate compartment"/>
    <property type="evidence" value="ECO:0007669"/>
    <property type="project" value="UniProtKB-SubCell"/>
</dbReference>
<dbReference type="GO" id="GO:0005794">
    <property type="term" value="C:Golgi apparatus"/>
    <property type="evidence" value="ECO:0007669"/>
    <property type="project" value="UniProtKB-SubCell"/>
</dbReference>
<dbReference type="InterPro" id="IPR056604">
    <property type="entry name" value="GBF1-like_TPR"/>
</dbReference>
<dbReference type="InterPro" id="IPR000904">
    <property type="entry name" value="Sec7_dom"/>
</dbReference>
<dbReference type="Proteomes" id="UP000887569">
    <property type="component" value="Unplaced"/>
</dbReference>
<evidence type="ECO:0000256" key="4">
    <source>
        <dbReference type="ARBA" id="ARBA00023034"/>
    </source>
</evidence>
<feature type="compositionally biased region" description="Basic and acidic residues" evidence="5">
    <location>
        <begin position="1423"/>
        <end position="1435"/>
    </location>
</feature>
<dbReference type="GO" id="GO:0005085">
    <property type="term" value="F:guanyl-nucleotide exchange factor activity"/>
    <property type="evidence" value="ECO:0007669"/>
    <property type="project" value="InterPro"/>
</dbReference>
<dbReference type="InterPro" id="IPR016024">
    <property type="entry name" value="ARM-type_fold"/>
</dbReference>
<dbReference type="CDD" id="cd00171">
    <property type="entry name" value="Sec7"/>
    <property type="match status" value="1"/>
</dbReference>
<dbReference type="PROSITE" id="PS50190">
    <property type="entry name" value="SEC7"/>
    <property type="match status" value="1"/>
</dbReference>
<name>A0A915C0G8_PARUN</name>
<feature type="compositionally biased region" description="Basic and acidic residues" evidence="5">
    <location>
        <begin position="1394"/>
        <end position="1407"/>
    </location>
</feature>
<feature type="region of interest" description="Disordered" evidence="5">
    <location>
        <begin position="1376"/>
        <end position="1444"/>
    </location>
</feature>
<evidence type="ECO:0000313" key="8">
    <source>
        <dbReference type="WBParaSite" id="PgR075_g056_t04"/>
    </source>
</evidence>
<feature type="region of interest" description="Disordered" evidence="5">
    <location>
        <begin position="2134"/>
        <end position="2189"/>
    </location>
</feature>
<proteinExistence type="predicted"/>
<feature type="domain" description="SEC7" evidence="6">
    <location>
        <begin position="746"/>
        <end position="936"/>
    </location>
</feature>
<evidence type="ECO:0000259" key="6">
    <source>
        <dbReference type="PROSITE" id="PS50190"/>
    </source>
</evidence>
<sequence length="2189" mass="241763">MAVNGLYIVQGESNSVAALLKKAHRGWSHHQQPVHLGSLDETDPLLRNFTDLRDVLNSVNDLCDMNPDTFLSPFLDVIRSEQTNGPVTAQALSSVAKFLSYGLIDSTSIKASNAVENIADAVTHAKFVGSSDSSSDEVVLLKILQVLRTLLLTPVGRLLSNESVCEMMQSCFRICFEGALSELLRRAAEATLADMTQLLFTRLPSFKEDIRHPYIRKLVKRTGGLNGKRKRRKAPPSSIKDTRASDAEVSLGAEGNIGKEQHVDEKTPLVPQEGSPILRRNEDEIKEVCVPEASATAESPHHNSMDSSEGKFSERPCLPLGDTSSEIGGFDVVTSVPCSNTTSLEPSMREQKTAVEMREETPKMVISNEELDDGIVPVVVSNEELDDGIVPDNDDSTASEDGNDSGACVTHPQRQRINDRGVRFIPESEKEERAALRRETESPEAITVKPVSHIPYGLPCARELLRFLIALTNPSDRANTESMILMGLNLLTVALEAGADYLHNYMLLMPLVKNELCRALLQLLDTEKLPVFAATNRVCFLLFEALRTSLKFQMESYFNKLKSIVTSEQSRISYEQKEMALESIVELWRIPGLVTELYLNYDCDLYCSNLFEDLTKLLLENAFPVMGLRSTHILSLDALLTVIDTIDVNCVYRQAGGAQTRISPNSSSTQLRLPVISGFSFGKQIEHSDRLREDSGGVNTAGKIASATKVSEVDDETCALLESLLPASAVRANRMAPSKKLPSIGEVIERKKQKRIITEGTDLFNQDPKKGVEFLKEKGILKTPLDPVDVVAWLRENPRLDKKRIADYICSRKNLAVLDAFVRSFPFENTRLDDALRMFLETFRLPGEAAEISMVMQHFADHWYKANGEPFNHVDAAFTLAYAVIMLNTDQHNPQVRRNQPPMQVECFKRNLSGTNGGQDFDGDMLEQMFHAIRTEEIVMPAEQVGLVKENYLWKVLLRRGETKEGEFIHVPAGWNDHDLFGIIWGPATAALSFVFDKSDQESILQKSLNGYRKCASIAAHYGMSDVFDNLIIHLCKFSTLMTSAEGCAEQNLELQRAGGLTEMTAQNAEQVAIAFGENIKAQMAAKAMFQLVHTHGDILREGWKNVLDCLLHLFRVRLLPNTLTEVEDFVDSKGWVSIQRIHTPKITSNRNDSGLLSWFGLGGSSYDTRETKPTSDQQQLIKVAQSVISDCHPEQLVVDGKYLTSSALTELINALVQASSNIVAQSEAIKRGQPTGKISEQGEDALVLYLELMVSITLENKDRLSQIWPSVQHHLQWIMSTFGRNPLLVERAVVGLLRLTNRNLFRLMDDVAEEILHSLGMLLKLRPPALFMFSRQIAFGLHELLRTNAANVHRREHWAVLFALLEAVGAGAYPEDTQAQRDQPYEQQLSSRSGERHAHSDTEPFKTRSPSTATSGIAPTLGDDRGYTSDDPQRHHGSISSLSTLSERADSAVSLAKDSTEWIHLDHKDAAIALQQQQMQLRQEGASFPPSRVFDRGTVVLRANLARHEPAAFLKVGETLAFLVRDAAHVTPENFDSCVHCLRAYVEASLDGGRYAAGPLSGDAQNQLHSVLDDKSKRPPKGGKSRRQMSLSSSLNGDEDADGAFESEQQQLSASYHQIAFQMLDLCHTLHVKAAGIYRSWAEGGAEVDASASALWAHCWRPLVQCVARLCCDCRRQVRTQALNYLVRSFLIADMQTMGASDWENCFGEVLFPLVQKLLENLSPMDPIGMEETRVRAMQLISKILLNHLTPLSTLPSFPALWLRLLDYMDRYLHTDRSDLLSEAIPESLKNMILVLDNTGMFRAIPGLYQMTVTRMGSLLPDLIAEVMPGPPERGSLEATPTLLSEQNIYQESFLASVTESAVVPTTQPTTVSLPSVAVSPSQAPPLSISTAVSTATPLTTSATPPVTQFASVLGGRVQIAPPLEVLAERQADSIKNDVSLRSESSNAPEVTERQLELLSTPSRNIEIPELVRRFTSKEEVIVQSGSGSPAHPHGFYGVVHQGASSSALHQAEDRLSFRGTQHVQAPPHLASNHQTVSAQNVYADPRYPAFSQGTSAPLANAAALKHSPEYAYAGHLYQSAPPHLVQSQQFFVHTATHLSTTSLSGTQCTTTHSVGSPVRTFCVVPSPNSAFSAPLPSEPLPHSSNDTQHSDVQPSSRVLDDSGQPSGFMVDEQLSTMQQPRFINERP</sequence>
<dbReference type="FunFam" id="1.10.1000.11:FF:000007">
    <property type="entry name" value="Golgi-specific brefeldin A-resistance guanine nucleotide exchange factor 1"/>
    <property type="match status" value="1"/>
</dbReference>
<evidence type="ECO:0000256" key="5">
    <source>
        <dbReference type="SAM" id="MobiDB-lite"/>
    </source>
</evidence>
<dbReference type="WBParaSite" id="PgR075_g056_t04">
    <property type="protein sequence ID" value="PgR075_g056_t04"/>
    <property type="gene ID" value="PgR075_g056"/>
</dbReference>
<dbReference type="Pfam" id="PF23325">
    <property type="entry name" value="TPR_28"/>
    <property type="match status" value="1"/>
</dbReference>
<feature type="region of interest" description="Disordered" evidence="5">
    <location>
        <begin position="1571"/>
        <end position="1607"/>
    </location>
</feature>
<feature type="compositionally biased region" description="Acidic residues" evidence="5">
    <location>
        <begin position="386"/>
        <end position="403"/>
    </location>
</feature>
<dbReference type="Pfam" id="PF01369">
    <property type="entry name" value="Sec7"/>
    <property type="match status" value="1"/>
</dbReference>